<accession>A0ABD0WFP5</accession>
<organism evidence="1 2">
    <name type="scientific">Umbra pygmaea</name>
    <name type="common">Eastern mudminnow</name>
    <dbReference type="NCBI Taxonomy" id="75934"/>
    <lineage>
        <taxon>Eukaryota</taxon>
        <taxon>Metazoa</taxon>
        <taxon>Chordata</taxon>
        <taxon>Craniata</taxon>
        <taxon>Vertebrata</taxon>
        <taxon>Euteleostomi</taxon>
        <taxon>Actinopterygii</taxon>
        <taxon>Neopterygii</taxon>
        <taxon>Teleostei</taxon>
        <taxon>Protacanthopterygii</taxon>
        <taxon>Esociformes</taxon>
        <taxon>Umbridae</taxon>
        <taxon>Umbra</taxon>
    </lineage>
</organism>
<name>A0ABD0WFP5_UMBPY</name>
<evidence type="ECO:0000313" key="2">
    <source>
        <dbReference type="Proteomes" id="UP001557470"/>
    </source>
</evidence>
<keyword evidence="2" id="KW-1185">Reference proteome</keyword>
<dbReference type="EMBL" id="JAGEUA010000007">
    <property type="protein sequence ID" value="KAL0970500.1"/>
    <property type="molecule type" value="Genomic_DNA"/>
</dbReference>
<reference evidence="1 2" key="1">
    <citation type="submission" date="2024-06" db="EMBL/GenBank/DDBJ databases">
        <authorList>
            <person name="Pan Q."/>
            <person name="Wen M."/>
            <person name="Jouanno E."/>
            <person name="Zahm M."/>
            <person name="Klopp C."/>
            <person name="Cabau C."/>
            <person name="Louis A."/>
            <person name="Berthelot C."/>
            <person name="Parey E."/>
            <person name="Roest Crollius H."/>
            <person name="Montfort J."/>
            <person name="Robinson-Rechavi M."/>
            <person name="Bouchez O."/>
            <person name="Lampietro C."/>
            <person name="Lopez Roques C."/>
            <person name="Donnadieu C."/>
            <person name="Postlethwait J."/>
            <person name="Bobe J."/>
            <person name="Verreycken H."/>
            <person name="Guiguen Y."/>
        </authorList>
    </citation>
    <scope>NUCLEOTIDE SEQUENCE [LARGE SCALE GENOMIC DNA]</scope>
    <source>
        <strain evidence="1">Up_M1</strain>
        <tissue evidence="1">Testis</tissue>
    </source>
</reference>
<comment type="caution">
    <text evidence="1">The sequence shown here is derived from an EMBL/GenBank/DDBJ whole genome shotgun (WGS) entry which is preliminary data.</text>
</comment>
<dbReference type="PANTHER" id="PTHR38706:SF2">
    <property type="match status" value="1"/>
</dbReference>
<dbReference type="PANTHER" id="PTHR38706">
    <property type="entry name" value="SI:CH211-198C19.1-RELATED"/>
    <property type="match status" value="1"/>
</dbReference>
<dbReference type="Proteomes" id="UP001557470">
    <property type="component" value="Unassembled WGS sequence"/>
</dbReference>
<gene>
    <name evidence="1" type="ORF">UPYG_G00242930</name>
</gene>
<proteinExistence type="predicted"/>
<protein>
    <submittedName>
        <fullName evidence="1">Uncharacterized protein</fullName>
    </submittedName>
</protein>
<sequence>MRNPNKRAFGVHRFYDKNNLLPDEGYPFYKVGNLGAEGADDLPNYVTKYNTGHNDDSNIDRIIFSLKPGKVLDKIYVTQHNPHRGSYDPQHTYRISKADCGHLQKKRVDQIKEKELIVTMKTLNEMTHLQESGFGRPQPRHGLHLLHWFSNEYVTFTNNKELLAVCNPDEGGFGCHRFYGYDNLLPDEGFPFYEVGNLGEEGADDLPDDVTQYRTEHEDDSNIDRIIFSLKPGNVLDKIYVTKHDHHRGSFDPEHTYRISKGLITVIGNLELDDFLEQAGYS</sequence>
<dbReference type="AlphaFoldDB" id="A0ABD0WFP5"/>
<evidence type="ECO:0000313" key="1">
    <source>
        <dbReference type="EMBL" id="KAL0970500.1"/>
    </source>
</evidence>